<evidence type="ECO:0000256" key="4">
    <source>
        <dbReference type="ARBA" id="ARBA00023125"/>
    </source>
</evidence>
<evidence type="ECO:0000256" key="1">
    <source>
        <dbReference type="ARBA" id="ARBA00010641"/>
    </source>
</evidence>
<dbReference type="InterPro" id="IPR013249">
    <property type="entry name" value="RNA_pol_sigma70_r4_t2"/>
</dbReference>
<dbReference type="EMBL" id="JAEEGB010000026">
    <property type="protein sequence ID" value="MBI6874496.1"/>
    <property type="molecule type" value="Genomic_DNA"/>
</dbReference>
<evidence type="ECO:0000256" key="5">
    <source>
        <dbReference type="ARBA" id="ARBA00023163"/>
    </source>
</evidence>
<dbReference type="PANTHER" id="PTHR43133:SF8">
    <property type="entry name" value="RNA POLYMERASE SIGMA FACTOR HI_1459-RELATED"/>
    <property type="match status" value="1"/>
</dbReference>
<comment type="caution">
    <text evidence="8">The sequence shown here is derived from an EMBL/GenBank/DDBJ whole genome shotgun (WGS) entry which is preliminary data.</text>
</comment>
<accession>A0A934I3V2</accession>
<keyword evidence="9" id="KW-1185">Reference proteome</keyword>
<dbReference type="InterPro" id="IPR013325">
    <property type="entry name" value="RNA_pol_sigma_r2"/>
</dbReference>
<dbReference type="Gene3D" id="1.10.10.10">
    <property type="entry name" value="Winged helix-like DNA-binding domain superfamily/Winged helix DNA-binding domain"/>
    <property type="match status" value="1"/>
</dbReference>
<keyword evidence="4" id="KW-0238">DNA-binding</keyword>
<dbReference type="SUPFAM" id="SSF88659">
    <property type="entry name" value="Sigma3 and sigma4 domains of RNA polymerase sigma factors"/>
    <property type="match status" value="1"/>
</dbReference>
<evidence type="ECO:0000259" key="7">
    <source>
        <dbReference type="Pfam" id="PF08281"/>
    </source>
</evidence>
<evidence type="ECO:0000256" key="3">
    <source>
        <dbReference type="ARBA" id="ARBA00023082"/>
    </source>
</evidence>
<comment type="similarity">
    <text evidence="1">Belongs to the sigma-70 factor family. ECF subfamily.</text>
</comment>
<dbReference type="InterPro" id="IPR036388">
    <property type="entry name" value="WH-like_DNA-bd_sf"/>
</dbReference>
<organism evidence="8 9">
    <name type="scientific">Clostridium aciditolerans</name>
    <dbReference type="NCBI Taxonomy" id="339861"/>
    <lineage>
        <taxon>Bacteria</taxon>
        <taxon>Bacillati</taxon>
        <taxon>Bacillota</taxon>
        <taxon>Clostridia</taxon>
        <taxon>Eubacteriales</taxon>
        <taxon>Clostridiaceae</taxon>
        <taxon>Clostridium</taxon>
    </lineage>
</organism>
<dbReference type="SUPFAM" id="SSF88946">
    <property type="entry name" value="Sigma2 domain of RNA polymerase sigma factors"/>
    <property type="match status" value="1"/>
</dbReference>
<name>A0A934I3V2_9CLOT</name>
<dbReference type="NCBIfam" id="TIGR02937">
    <property type="entry name" value="sigma70-ECF"/>
    <property type="match status" value="1"/>
</dbReference>
<sequence>MNINETNFINQLQNKNSKALDFVVDNYSNLVFKVVRSVLNSSFHAQYAEECANDVFWSVWNNIKSFDEEKGDFKYWIAAVAKYKAIDYQRKLFNQSNNVECIDDYTLPDEFSTEKIIISKENKEELLEAINHMKDEDKEIFIRRYFLYEGVDNIAEAFGVNRNLIDKRLSRGRKFLKEKLTLLKGDVV</sequence>
<dbReference type="Pfam" id="PF08281">
    <property type="entry name" value="Sigma70_r4_2"/>
    <property type="match status" value="1"/>
</dbReference>
<proteinExistence type="inferred from homology"/>
<dbReference type="RefSeq" id="WP_211143869.1">
    <property type="nucleotide sequence ID" value="NZ_JAEEGB010000026.1"/>
</dbReference>
<dbReference type="Gene3D" id="1.10.1740.10">
    <property type="match status" value="1"/>
</dbReference>
<keyword evidence="5" id="KW-0804">Transcription</keyword>
<dbReference type="GO" id="GO:0003677">
    <property type="term" value="F:DNA binding"/>
    <property type="evidence" value="ECO:0007669"/>
    <property type="project" value="UniProtKB-KW"/>
</dbReference>
<dbReference type="GO" id="GO:0016987">
    <property type="term" value="F:sigma factor activity"/>
    <property type="evidence" value="ECO:0007669"/>
    <property type="project" value="UniProtKB-KW"/>
</dbReference>
<feature type="domain" description="RNA polymerase sigma-70 region 2" evidence="6">
    <location>
        <begin position="24"/>
        <end position="91"/>
    </location>
</feature>
<evidence type="ECO:0000313" key="8">
    <source>
        <dbReference type="EMBL" id="MBI6874496.1"/>
    </source>
</evidence>
<gene>
    <name evidence="8" type="ORF">I6U51_17625</name>
</gene>
<dbReference type="InterPro" id="IPR007627">
    <property type="entry name" value="RNA_pol_sigma70_r2"/>
</dbReference>
<evidence type="ECO:0000313" key="9">
    <source>
        <dbReference type="Proteomes" id="UP000622687"/>
    </source>
</evidence>
<feature type="domain" description="RNA polymerase sigma factor 70 region 4 type 2" evidence="7">
    <location>
        <begin position="124"/>
        <end position="176"/>
    </location>
</feature>
<protein>
    <submittedName>
        <fullName evidence="8">Sigma-70 family RNA polymerase sigma factor</fullName>
    </submittedName>
</protein>
<dbReference type="InterPro" id="IPR013324">
    <property type="entry name" value="RNA_pol_sigma_r3/r4-like"/>
</dbReference>
<dbReference type="Pfam" id="PF04542">
    <property type="entry name" value="Sigma70_r2"/>
    <property type="match status" value="1"/>
</dbReference>
<dbReference type="AlphaFoldDB" id="A0A934I3V2"/>
<dbReference type="GO" id="GO:0006352">
    <property type="term" value="P:DNA-templated transcription initiation"/>
    <property type="evidence" value="ECO:0007669"/>
    <property type="project" value="InterPro"/>
</dbReference>
<reference evidence="8" key="1">
    <citation type="submission" date="2020-12" db="EMBL/GenBank/DDBJ databases">
        <title>Clostridium thailandense sp. nov., a novel acetogenic bacterium isolated from peat land soil in Thailand.</title>
        <authorList>
            <person name="Chaikitkaew S."/>
            <person name="Birkeland N.K."/>
        </authorList>
    </citation>
    <scope>NUCLEOTIDE SEQUENCE</scope>
    <source>
        <strain evidence="8">DSM 17425</strain>
    </source>
</reference>
<evidence type="ECO:0000256" key="2">
    <source>
        <dbReference type="ARBA" id="ARBA00023015"/>
    </source>
</evidence>
<dbReference type="PANTHER" id="PTHR43133">
    <property type="entry name" value="RNA POLYMERASE ECF-TYPE SIGMA FACTO"/>
    <property type="match status" value="1"/>
</dbReference>
<dbReference type="InterPro" id="IPR039425">
    <property type="entry name" value="RNA_pol_sigma-70-like"/>
</dbReference>
<dbReference type="InterPro" id="IPR014284">
    <property type="entry name" value="RNA_pol_sigma-70_dom"/>
</dbReference>
<evidence type="ECO:0000259" key="6">
    <source>
        <dbReference type="Pfam" id="PF04542"/>
    </source>
</evidence>
<keyword evidence="3" id="KW-0731">Sigma factor</keyword>
<keyword evidence="2" id="KW-0805">Transcription regulation</keyword>
<dbReference type="Proteomes" id="UP000622687">
    <property type="component" value="Unassembled WGS sequence"/>
</dbReference>